<gene>
    <name evidence="1" type="ORF">US86_C0002G0145</name>
</gene>
<name>A0A0G0JH65_9BACT</name>
<comment type="caution">
    <text evidence="1">The sequence shown here is derived from an EMBL/GenBank/DDBJ whole genome shotgun (WGS) entry which is preliminary data.</text>
</comment>
<dbReference type="EMBL" id="LBUP01000002">
    <property type="protein sequence ID" value="KKQ67028.1"/>
    <property type="molecule type" value="Genomic_DNA"/>
</dbReference>
<evidence type="ECO:0000313" key="2">
    <source>
        <dbReference type="Proteomes" id="UP000034235"/>
    </source>
</evidence>
<dbReference type="Proteomes" id="UP000034235">
    <property type="component" value="Unassembled WGS sequence"/>
</dbReference>
<accession>A0A0G0JH65</accession>
<organism evidence="1 2">
    <name type="scientific">Candidatus Daviesbacteria bacterium GW2011_GWA2_38_24</name>
    <dbReference type="NCBI Taxonomy" id="1618422"/>
    <lineage>
        <taxon>Bacteria</taxon>
        <taxon>Candidatus Daviesiibacteriota</taxon>
    </lineage>
</organism>
<proteinExistence type="predicted"/>
<reference evidence="1 2" key="1">
    <citation type="journal article" date="2015" name="Nature">
        <title>rRNA introns, odd ribosomes, and small enigmatic genomes across a large radiation of phyla.</title>
        <authorList>
            <person name="Brown C.T."/>
            <person name="Hug L.A."/>
            <person name="Thomas B.C."/>
            <person name="Sharon I."/>
            <person name="Castelle C.J."/>
            <person name="Singh A."/>
            <person name="Wilkins M.J."/>
            <person name="Williams K.H."/>
            <person name="Banfield J.F."/>
        </authorList>
    </citation>
    <scope>NUCLEOTIDE SEQUENCE [LARGE SCALE GENOMIC DNA]</scope>
</reference>
<feature type="non-terminal residue" evidence="1">
    <location>
        <position position="1"/>
    </location>
</feature>
<sequence length="42" mass="4762">MFTQNTHLLTSPGSEILLLIIYPGGLQSFLELVINFDTFFMV</sequence>
<protein>
    <submittedName>
        <fullName evidence="1">Uncharacterized protein</fullName>
    </submittedName>
</protein>
<evidence type="ECO:0000313" key="1">
    <source>
        <dbReference type="EMBL" id="KKQ67028.1"/>
    </source>
</evidence>
<dbReference type="AlphaFoldDB" id="A0A0G0JH65"/>